<dbReference type="EMBL" id="WSRS01000001">
    <property type="protein sequence ID" value="MVX58081.1"/>
    <property type="molecule type" value="Genomic_DNA"/>
</dbReference>
<sequence>MGKLVLVLGGIRSGKSKFAEQELLAQSVPVCYLATGLLLSPDEEWNQRVEAHRNRRPAHWGTHEGYQNLAEVIYQRSEQLFLLDSATMLTSNLLFDFLQEKEVEQLSPSTKEELELRLEREWSTILKASSTASQELWIVSDEVGLGLQASTYLGRLFQDIQGKRNQQLAREADEVYWVVSGLVQRLK</sequence>
<dbReference type="PIRSF" id="PIRSF006135">
    <property type="entry name" value="CobU"/>
    <property type="match status" value="1"/>
</dbReference>
<comment type="catalytic activity">
    <reaction evidence="3">
        <text>adenosylcob(III)inamide + GTP = adenosylcob(III)inamide phosphate + GDP + H(+)</text>
        <dbReference type="Rhea" id="RHEA:15765"/>
        <dbReference type="ChEBI" id="CHEBI:2480"/>
        <dbReference type="ChEBI" id="CHEBI:15378"/>
        <dbReference type="ChEBI" id="CHEBI:37565"/>
        <dbReference type="ChEBI" id="CHEBI:58189"/>
        <dbReference type="ChEBI" id="CHEBI:58502"/>
        <dbReference type="EC" id="2.7.1.156"/>
    </reaction>
</comment>
<keyword evidence="10" id="KW-0169">Cobalamin biosynthesis</keyword>
<evidence type="ECO:0000256" key="12">
    <source>
        <dbReference type="ARBA" id="ARBA00022741"/>
    </source>
</evidence>
<evidence type="ECO:0000256" key="19">
    <source>
        <dbReference type="PIRSR" id="PIRSR006135-2"/>
    </source>
</evidence>
<evidence type="ECO:0000256" key="1">
    <source>
        <dbReference type="ARBA" id="ARBA00000312"/>
    </source>
</evidence>
<organism evidence="20 21">
    <name type="scientific">Streptococcus danieliae</name>
    <dbReference type="NCBI Taxonomy" id="747656"/>
    <lineage>
        <taxon>Bacteria</taxon>
        <taxon>Bacillati</taxon>
        <taxon>Bacillota</taxon>
        <taxon>Bacilli</taxon>
        <taxon>Lactobacillales</taxon>
        <taxon>Streptococcaceae</taxon>
        <taxon>Streptococcus</taxon>
    </lineage>
</organism>
<dbReference type="InterPro" id="IPR003203">
    <property type="entry name" value="CobU/CobP"/>
</dbReference>
<dbReference type="OrthoDB" id="9799422at2"/>
<dbReference type="PANTHER" id="PTHR34848:SF1">
    <property type="entry name" value="BIFUNCTIONAL ADENOSYLCOBALAMIN BIOSYNTHESIS PROTEIN COBU"/>
    <property type="match status" value="1"/>
</dbReference>
<evidence type="ECO:0000313" key="21">
    <source>
        <dbReference type="Proteomes" id="UP000461595"/>
    </source>
</evidence>
<comment type="pathway">
    <text evidence="6">Cofactor biosynthesis; adenosylcobalamin biosynthesis; adenosylcobalamin from cob(II)yrinate a,c-diamide: step 5/7.</text>
</comment>
<dbReference type="SUPFAM" id="SSF52540">
    <property type="entry name" value="P-loop containing nucleoside triphosphate hydrolases"/>
    <property type="match status" value="1"/>
</dbReference>
<dbReference type="GO" id="GO:0043752">
    <property type="term" value="F:adenosylcobinamide kinase activity"/>
    <property type="evidence" value="ECO:0007669"/>
    <property type="project" value="UniProtKB-EC"/>
</dbReference>
<dbReference type="RefSeq" id="WP_160331915.1">
    <property type="nucleotide sequence ID" value="NZ_CATKDJ010000101.1"/>
</dbReference>
<dbReference type="GO" id="GO:0005524">
    <property type="term" value="F:ATP binding"/>
    <property type="evidence" value="ECO:0007669"/>
    <property type="project" value="UniProtKB-KW"/>
</dbReference>
<dbReference type="Proteomes" id="UP000461595">
    <property type="component" value="Unassembled WGS sequence"/>
</dbReference>
<dbReference type="Gene3D" id="3.40.50.300">
    <property type="entry name" value="P-loop containing nucleotide triphosphate hydrolases"/>
    <property type="match status" value="1"/>
</dbReference>
<evidence type="ECO:0000256" key="14">
    <source>
        <dbReference type="ARBA" id="ARBA00022840"/>
    </source>
</evidence>
<feature type="binding site" evidence="19">
    <location>
        <begin position="34"/>
        <end position="36"/>
    </location>
    <ligand>
        <name>GTP</name>
        <dbReference type="ChEBI" id="CHEBI:37565"/>
    </ligand>
</feature>
<evidence type="ECO:0000256" key="3">
    <source>
        <dbReference type="ARBA" id="ARBA00001522"/>
    </source>
</evidence>
<keyword evidence="15 19" id="KW-0342">GTP-binding</keyword>
<evidence type="ECO:0000256" key="18">
    <source>
        <dbReference type="PIRSR" id="PIRSR006135-1"/>
    </source>
</evidence>
<dbReference type="PANTHER" id="PTHR34848">
    <property type="match status" value="1"/>
</dbReference>
<name>A0A7X3G6N3_9STRE</name>
<keyword evidence="13 20" id="KW-0418">Kinase</keyword>
<dbReference type="Pfam" id="PF02283">
    <property type="entry name" value="CobU"/>
    <property type="match status" value="1"/>
</dbReference>
<reference evidence="20 21" key="1">
    <citation type="submission" date="2019-12" db="EMBL/GenBank/DDBJ databases">
        <title>Microbes associate with the intestines of laboratory mice.</title>
        <authorList>
            <person name="Navarre W."/>
            <person name="Wong E."/>
        </authorList>
    </citation>
    <scope>NUCLEOTIDE SEQUENCE [LARGE SCALE GENOMIC DNA]</scope>
    <source>
        <strain evidence="20 21">NM51_B2-22</strain>
    </source>
</reference>
<dbReference type="AlphaFoldDB" id="A0A7X3G6N3"/>
<dbReference type="InterPro" id="IPR027417">
    <property type="entry name" value="P-loop_NTPase"/>
</dbReference>
<evidence type="ECO:0000256" key="16">
    <source>
        <dbReference type="ARBA" id="ARBA00029570"/>
    </source>
</evidence>
<dbReference type="CDD" id="cd00544">
    <property type="entry name" value="CobU"/>
    <property type="match status" value="1"/>
</dbReference>
<dbReference type="EC" id="2.7.1.156" evidence="8"/>
<evidence type="ECO:0000256" key="7">
    <source>
        <dbReference type="ARBA" id="ARBA00007490"/>
    </source>
</evidence>
<keyword evidence="11 20" id="KW-0808">Transferase</keyword>
<dbReference type="UniPathway" id="UPA00148">
    <property type="reaction ID" value="UER00236"/>
</dbReference>
<dbReference type="EC" id="2.7.7.62" evidence="9"/>
<evidence type="ECO:0000256" key="13">
    <source>
        <dbReference type="ARBA" id="ARBA00022777"/>
    </source>
</evidence>
<feature type="active site" description="GMP-histidine intermediate" evidence="18">
    <location>
        <position position="52"/>
    </location>
</feature>
<dbReference type="GO" id="GO:0009236">
    <property type="term" value="P:cobalamin biosynthetic process"/>
    <property type="evidence" value="ECO:0007669"/>
    <property type="project" value="UniProtKB-UniPathway"/>
</dbReference>
<comment type="caution">
    <text evidence="20">The sequence shown here is derived from an EMBL/GenBank/DDBJ whole genome shotgun (WGS) entry which is preliminary data.</text>
</comment>
<comment type="similarity">
    <text evidence="7">Belongs to the CobU/CobP family.</text>
</comment>
<evidence type="ECO:0000256" key="6">
    <source>
        <dbReference type="ARBA" id="ARBA00005159"/>
    </source>
</evidence>
<accession>A0A7X3G6N3</accession>
<keyword evidence="14" id="KW-0067">ATP-binding</keyword>
<comment type="pathway">
    <text evidence="5">Cofactor biosynthesis; adenosylcobalamin biosynthesis; adenosylcobalamin from cob(II)yrinate a,c-diamide: step 6/7.</text>
</comment>
<evidence type="ECO:0000256" key="10">
    <source>
        <dbReference type="ARBA" id="ARBA00022573"/>
    </source>
</evidence>
<evidence type="ECO:0000256" key="15">
    <source>
        <dbReference type="ARBA" id="ARBA00023134"/>
    </source>
</evidence>
<feature type="binding site" evidence="19">
    <location>
        <begin position="9"/>
        <end position="16"/>
    </location>
    <ligand>
        <name>GTP</name>
        <dbReference type="ChEBI" id="CHEBI:37565"/>
    </ligand>
</feature>
<gene>
    <name evidence="20" type="ORF">E5983_00120</name>
</gene>
<dbReference type="GO" id="GO:0008820">
    <property type="term" value="F:cobinamide phosphate guanylyltransferase activity"/>
    <property type="evidence" value="ECO:0007669"/>
    <property type="project" value="UniProtKB-EC"/>
</dbReference>
<feature type="binding site" evidence="19">
    <location>
        <begin position="53"/>
        <end position="56"/>
    </location>
    <ligand>
        <name>GTP</name>
        <dbReference type="ChEBI" id="CHEBI:37565"/>
    </ligand>
</feature>
<evidence type="ECO:0000256" key="9">
    <source>
        <dbReference type="ARBA" id="ARBA00012523"/>
    </source>
</evidence>
<dbReference type="GO" id="GO:0005525">
    <property type="term" value="F:GTP binding"/>
    <property type="evidence" value="ECO:0007669"/>
    <property type="project" value="UniProtKB-KW"/>
</dbReference>
<comment type="catalytic activity">
    <reaction evidence="2">
        <text>adenosylcob(III)inamide phosphate + GTP + H(+) = adenosylcob(III)inamide-GDP + diphosphate</text>
        <dbReference type="Rhea" id="RHEA:22712"/>
        <dbReference type="ChEBI" id="CHEBI:15378"/>
        <dbReference type="ChEBI" id="CHEBI:33019"/>
        <dbReference type="ChEBI" id="CHEBI:37565"/>
        <dbReference type="ChEBI" id="CHEBI:58502"/>
        <dbReference type="ChEBI" id="CHEBI:60487"/>
        <dbReference type="EC" id="2.7.7.62"/>
    </reaction>
</comment>
<feature type="binding site" evidence="19">
    <location>
        <position position="84"/>
    </location>
    <ligand>
        <name>GTP</name>
        <dbReference type="ChEBI" id="CHEBI:37565"/>
    </ligand>
</feature>
<protein>
    <recommendedName>
        <fullName evidence="16">Adenosylcobinamide kinase</fullName>
        <ecNumber evidence="8">2.7.1.156</ecNumber>
        <ecNumber evidence="9">2.7.7.62</ecNumber>
    </recommendedName>
    <alternativeName>
        <fullName evidence="17">Adenosylcobinamide-phosphate guanylyltransferase</fullName>
    </alternativeName>
</protein>
<evidence type="ECO:0000313" key="20">
    <source>
        <dbReference type="EMBL" id="MVX58081.1"/>
    </source>
</evidence>
<evidence type="ECO:0000256" key="2">
    <source>
        <dbReference type="ARBA" id="ARBA00000711"/>
    </source>
</evidence>
<evidence type="ECO:0000256" key="5">
    <source>
        <dbReference type="ARBA" id="ARBA00004692"/>
    </source>
</evidence>
<keyword evidence="12 19" id="KW-0547">Nucleotide-binding</keyword>
<comment type="function">
    <text evidence="4">Catalyzes ATP-dependent phosphorylation of adenosylcobinamide and addition of GMP to adenosylcobinamide phosphate.</text>
</comment>
<feature type="binding site" evidence="19">
    <location>
        <position position="64"/>
    </location>
    <ligand>
        <name>GTP</name>
        <dbReference type="ChEBI" id="CHEBI:37565"/>
    </ligand>
</feature>
<evidence type="ECO:0000256" key="11">
    <source>
        <dbReference type="ARBA" id="ARBA00022679"/>
    </source>
</evidence>
<proteinExistence type="inferred from homology"/>
<evidence type="ECO:0000256" key="17">
    <source>
        <dbReference type="ARBA" id="ARBA00030571"/>
    </source>
</evidence>
<evidence type="ECO:0000256" key="4">
    <source>
        <dbReference type="ARBA" id="ARBA00003889"/>
    </source>
</evidence>
<comment type="catalytic activity">
    <reaction evidence="1">
        <text>adenosylcob(III)inamide + ATP = adenosylcob(III)inamide phosphate + ADP + H(+)</text>
        <dbReference type="Rhea" id="RHEA:15769"/>
        <dbReference type="ChEBI" id="CHEBI:2480"/>
        <dbReference type="ChEBI" id="CHEBI:15378"/>
        <dbReference type="ChEBI" id="CHEBI:30616"/>
        <dbReference type="ChEBI" id="CHEBI:58502"/>
        <dbReference type="ChEBI" id="CHEBI:456216"/>
        <dbReference type="EC" id="2.7.1.156"/>
    </reaction>
</comment>
<evidence type="ECO:0000256" key="8">
    <source>
        <dbReference type="ARBA" id="ARBA00012016"/>
    </source>
</evidence>